<dbReference type="PANTHER" id="PTHR44942">
    <property type="entry name" value="METHYLTRANSF_11 DOMAIN-CONTAINING PROTEIN"/>
    <property type="match status" value="1"/>
</dbReference>
<dbReference type="RefSeq" id="XP_046017000.1">
    <property type="nucleotide sequence ID" value="XM_046152832.1"/>
</dbReference>
<dbReference type="CDD" id="cd02440">
    <property type="entry name" value="AdoMet_MTases"/>
    <property type="match status" value="1"/>
</dbReference>
<proteinExistence type="predicted"/>
<dbReference type="OrthoDB" id="10027013at2759"/>
<keyword evidence="2" id="KW-0808">Transferase</keyword>
<dbReference type="InterPro" id="IPR013216">
    <property type="entry name" value="Methyltransf_11"/>
</dbReference>
<comment type="caution">
    <text evidence="2">The sequence shown here is derived from an EMBL/GenBank/DDBJ whole genome shotgun (WGS) entry which is preliminary data.</text>
</comment>
<reference evidence="2" key="1">
    <citation type="journal article" date="2021" name="Nat. Commun.">
        <title>Genetic determinants of endophytism in the Arabidopsis root mycobiome.</title>
        <authorList>
            <person name="Mesny F."/>
            <person name="Miyauchi S."/>
            <person name="Thiergart T."/>
            <person name="Pickel B."/>
            <person name="Atanasova L."/>
            <person name="Karlsson M."/>
            <person name="Huettel B."/>
            <person name="Barry K.W."/>
            <person name="Haridas S."/>
            <person name="Chen C."/>
            <person name="Bauer D."/>
            <person name="Andreopoulos W."/>
            <person name="Pangilinan J."/>
            <person name="LaButti K."/>
            <person name="Riley R."/>
            <person name="Lipzen A."/>
            <person name="Clum A."/>
            <person name="Drula E."/>
            <person name="Henrissat B."/>
            <person name="Kohler A."/>
            <person name="Grigoriev I.V."/>
            <person name="Martin F.M."/>
            <person name="Hacquard S."/>
        </authorList>
    </citation>
    <scope>NUCLEOTIDE SEQUENCE</scope>
    <source>
        <strain evidence="2">MPI-CAGE-CH-0230</strain>
    </source>
</reference>
<dbReference type="AlphaFoldDB" id="A0A9P8YEQ7"/>
<dbReference type="GO" id="GO:0008757">
    <property type="term" value="F:S-adenosylmethionine-dependent methyltransferase activity"/>
    <property type="evidence" value="ECO:0007669"/>
    <property type="project" value="InterPro"/>
</dbReference>
<evidence type="ECO:0000313" key="2">
    <source>
        <dbReference type="EMBL" id="KAH7037879.1"/>
    </source>
</evidence>
<dbReference type="Proteomes" id="UP000756346">
    <property type="component" value="Unassembled WGS sequence"/>
</dbReference>
<protein>
    <submittedName>
        <fullName evidence="2">Methyltransferase domain-containing protein</fullName>
    </submittedName>
</protein>
<keyword evidence="3" id="KW-1185">Reference proteome</keyword>
<dbReference type="Pfam" id="PF08241">
    <property type="entry name" value="Methyltransf_11"/>
    <property type="match status" value="1"/>
</dbReference>
<name>A0A9P8YEQ7_9PEZI</name>
<dbReference type="PANTHER" id="PTHR44942:SF10">
    <property type="entry name" value="METHYLTRANSFERASE TYPE 11 DOMAIN-CONTAINING PROTEIN"/>
    <property type="match status" value="1"/>
</dbReference>
<gene>
    <name evidence="2" type="ORF">B0I36DRAFT_314990</name>
</gene>
<accession>A0A9P8YEQ7</accession>
<dbReference type="InterPro" id="IPR051052">
    <property type="entry name" value="Diverse_substrate_MTase"/>
</dbReference>
<dbReference type="InterPro" id="IPR029063">
    <property type="entry name" value="SAM-dependent_MTases_sf"/>
</dbReference>
<keyword evidence="2" id="KW-0489">Methyltransferase</keyword>
<dbReference type="EMBL" id="JAGTJQ010000002">
    <property type="protein sequence ID" value="KAH7037879.1"/>
    <property type="molecule type" value="Genomic_DNA"/>
</dbReference>
<sequence length="313" mass="34032">MAVPTDTGHTEEKVFRAYSSEQGRHYASARTAYPQVVYDTVVDFHTTTGGHFGTIMDVGCGPGPVVRKLATKFEHATGVDPSPGMIESATILGGLSGSSKPIDFVVSRAETLEGIADSSIDLVTVAAAAHWFDMTEFWPRLAQVVRPGGTVAVWSSSAKMPHSSNPNATALTKLLTNLTDNDLEPHMARGNKIGRSRYSELLLPWTIDHPVPEFDAASFQRLIWVPEGEAVQEGELAVPIETLTMDDLERIADTMSPITRWREAHPDLAGTERDLVKASRRKIEAVLSEGGAQSDNLVLRMTSPGVLLLFKRV</sequence>
<evidence type="ECO:0000313" key="3">
    <source>
        <dbReference type="Proteomes" id="UP000756346"/>
    </source>
</evidence>
<dbReference type="Gene3D" id="3.40.50.150">
    <property type="entry name" value="Vaccinia Virus protein VP39"/>
    <property type="match status" value="1"/>
</dbReference>
<organism evidence="2 3">
    <name type="scientific">Microdochium trichocladiopsis</name>
    <dbReference type="NCBI Taxonomy" id="1682393"/>
    <lineage>
        <taxon>Eukaryota</taxon>
        <taxon>Fungi</taxon>
        <taxon>Dikarya</taxon>
        <taxon>Ascomycota</taxon>
        <taxon>Pezizomycotina</taxon>
        <taxon>Sordariomycetes</taxon>
        <taxon>Xylariomycetidae</taxon>
        <taxon>Xylariales</taxon>
        <taxon>Microdochiaceae</taxon>
        <taxon>Microdochium</taxon>
    </lineage>
</organism>
<dbReference type="GO" id="GO:0032259">
    <property type="term" value="P:methylation"/>
    <property type="evidence" value="ECO:0007669"/>
    <property type="project" value="UniProtKB-KW"/>
</dbReference>
<dbReference type="SUPFAM" id="SSF53335">
    <property type="entry name" value="S-adenosyl-L-methionine-dependent methyltransferases"/>
    <property type="match status" value="1"/>
</dbReference>
<dbReference type="GeneID" id="70182378"/>
<evidence type="ECO:0000259" key="1">
    <source>
        <dbReference type="Pfam" id="PF08241"/>
    </source>
</evidence>
<feature type="domain" description="Methyltransferase type 11" evidence="1">
    <location>
        <begin position="57"/>
        <end position="152"/>
    </location>
</feature>